<dbReference type="Pfam" id="PF14206">
    <property type="entry name" value="Cys_rich_CPCC"/>
    <property type="match status" value="1"/>
</dbReference>
<dbReference type="AlphaFoldDB" id="F2JK46"/>
<feature type="domain" description="Cysteine-rich CPCC" evidence="1">
    <location>
        <begin position="6"/>
        <end position="55"/>
    </location>
</feature>
<dbReference type="InterPro" id="IPR025983">
    <property type="entry name" value="Cys_rich_CPCC"/>
</dbReference>
<gene>
    <name evidence="2" type="ordered locus">Clole_2762</name>
</gene>
<dbReference type="HOGENOM" id="CLU_161873_2_0_9"/>
<dbReference type="KEGG" id="cle:Clole_2762"/>
<reference evidence="2 3" key="1">
    <citation type="journal article" date="2011" name="J. Bacteriol.">
        <title>Complete genome sequence of the cellulose-degrading bacterium Cellulosilyticum lentocellum.</title>
        <authorList>
            <consortium name="US DOE Joint Genome Institute"/>
            <person name="Miller D.A."/>
            <person name="Suen G."/>
            <person name="Bruce D."/>
            <person name="Copeland A."/>
            <person name="Cheng J.F."/>
            <person name="Detter C."/>
            <person name="Goodwin L.A."/>
            <person name="Han C.S."/>
            <person name="Hauser L.J."/>
            <person name="Land M.L."/>
            <person name="Lapidus A."/>
            <person name="Lucas S."/>
            <person name="Meincke L."/>
            <person name="Pitluck S."/>
            <person name="Tapia R."/>
            <person name="Teshima H."/>
            <person name="Woyke T."/>
            <person name="Fox B.G."/>
            <person name="Angert E.R."/>
            <person name="Currie C.R."/>
        </authorList>
    </citation>
    <scope>NUCLEOTIDE SEQUENCE [LARGE SCALE GENOMIC DNA]</scope>
    <source>
        <strain evidence="3">ATCC 49066 / DSM 5427 / NCIMB 11756 / RHM5</strain>
    </source>
</reference>
<evidence type="ECO:0000313" key="3">
    <source>
        <dbReference type="Proteomes" id="UP000008467"/>
    </source>
</evidence>
<organism evidence="2 3">
    <name type="scientific">Cellulosilyticum lentocellum (strain ATCC 49066 / DSM 5427 / NCIMB 11756 / RHM5)</name>
    <name type="common">Clostridium lentocellum</name>
    <dbReference type="NCBI Taxonomy" id="642492"/>
    <lineage>
        <taxon>Bacteria</taxon>
        <taxon>Bacillati</taxon>
        <taxon>Bacillota</taxon>
        <taxon>Clostridia</taxon>
        <taxon>Lachnospirales</taxon>
        <taxon>Cellulosilyticaceae</taxon>
        <taxon>Cellulosilyticum</taxon>
    </lineage>
</organism>
<dbReference type="Proteomes" id="UP000008467">
    <property type="component" value="Chromosome"/>
</dbReference>
<evidence type="ECO:0000313" key="2">
    <source>
        <dbReference type="EMBL" id="ADZ84461.1"/>
    </source>
</evidence>
<sequence>MSLKTKCACCGEEVDKFDICEACGWQDDGLQNDNPDYKGGANKKSLNEAKEIYKNGKAVE</sequence>
<proteinExistence type="predicted"/>
<dbReference type="EMBL" id="CP002582">
    <property type="protein sequence ID" value="ADZ84461.1"/>
    <property type="molecule type" value="Genomic_DNA"/>
</dbReference>
<keyword evidence="3" id="KW-1185">Reference proteome</keyword>
<evidence type="ECO:0000259" key="1">
    <source>
        <dbReference type="Pfam" id="PF14206"/>
    </source>
</evidence>
<dbReference type="STRING" id="642492.Clole_2762"/>
<dbReference type="RefSeq" id="WP_013657753.1">
    <property type="nucleotide sequence ID" value="NC_015275.1"/>
</dbReference>
<accession>F2JK46</accession>
<dbReference type="eggNOG" id="ENOG5033ADN">
    <property type="taxonomic scope" value="Bacteria"/>
</dbReference>
<protein>
    <recommendedName>
        <fullName evidence="1">Cysteine-rich CPCC domain-containing protein</fullName>
    </recommendedName>
</protein>
<name>F2JK46_CELLD</name>